<protein>
    <recommendedName>
        <fullName evidence="2">ParB-like N-terminal domain-containing protein</fullName>
    </recommendedName>
</protein>
<gene>
    <name evidence="3" type="ORF">TM448B01077_0017</name>
</gene>
<dbReference type="CDD" id="cd16406">
    <property type="entry name" value="ParB_N_like"/>
    <property type="match status" value="1"/>
</dbReference>
<dbReference type="GO" id="GO:0005694">
    <property type="term" value="C:chromosome"/>
    <property type="evidence" value="ECO:0007669"/>
    <property type="project" value="TreeGrafter"/>
</dbReference>
<dbReference type="GO" id="GO:0007059">
    <property type="term" value="P:chromosome segregation"/>
    <property type="evidence" value="ECO:0007669"/>
    <property type="project" value="TreeGrafter"/>
</dbReference>
<dbReference type="Gene3D" id="3.90.1530.30">
    <property type="match status" value="1"/>
</dbReference>
<reference evidence="3" key="1">
    <citation type="submission" date="2020-03" db="EMBL/GenBank/DDBJ databases">
        <title>The deep terrestrial virosphere.</title>
        <authorList>
            <person name="Holmfeldt K."/>
            <person name="Nilsson E."/>
            <person name="Simone D."/>
            <person name="Lopez-Fernandez M."/>
            <person name="Wu X."/>
            <person name="de Brujin I."/>
            <person name="Lundin D."/>
            <person name="Andersson A."/>
            <person name="Bertilsson S."/>
            <person name="Dopson M."/>
        </authorList>
    </citation>
    <scope>NUCLEOTIDE SEQUENCE</scope>
    <source>
        <strain evidence="3">TM448B01077</strain>
    </source>
</reference>
<dbReference type="InterPro" id="IPR050336">
    <property type="entry name" value="Chromosome_partition/occlusion"/>
</dbReference>
<dbReference type="Pfam" id="PF02195">
    <property type="entry name" value="ParB_N"/>
    <property type="match status" value="1"/>
</dbReference>
<dbReference type="InterPro" id="IPR003115">
    <property type="entry name" value="ParB_N"/>
</dbReference>
<evidence type="ECO:0000256" key="1">
    <source>
        <dbReference type="SAM" id="MobiDB-lite"/>
    </source>
</evidence>
<dbReference type="SUPFAM" id="SSF109709">
    <property type="entry name" value="KorB DNA-binding domain-like"/>
    <property type="match status" value="1"/>
</dbReference>
<accession>A0A6M3XIX9</accession>
<evidence type="ECO:0000313" key="3">
    <source>
        <dbReference type="EMBL" id="QJH97759.1"/>
    </source>
</evidence>
<dbReference type="SUPFAM" id="SSF110849">
    <property type="entry name" value="ParB/Sulfiredoxin"/>
    <property type="match status" value="1"/>
</dbReference>
<evidence type="ECO:0000259" key="2">
    <source>
        <dbReference type="SMART" id="SM00470"/>
    </source>
</evidence>
<dbReference type="InterPro" id="IPR036086">
    <property type="entry name" value="ParB/Sulfiredoxin_sf"/>
</dbReference>
<feature type="compositionally biased region" description="Acidic residues" evidence="1">
    <location>
        <begin position="454"/>
        <end position="479"/>
    </location>
</feature>
<name>A0A6M3XIX9_9ZZZZ</name>
<proteinExistence type="predicted"/>
<feature type="region of interest" description="Disordered" evidence="1">
    <location>
        <begin position="443"/>
        <end position="485"/>
    </location>
</feature>
<sequence>MTDTVPLNKLVLSPRNVRKTNGEEDIAGLAESIKSKGLLQNLVVSPAAEGKLYEVDAGGRRLRALQLLASRKDLAKNWPVPVKVIAPDAATESSLAENLQKIAMNPADEVEAFATIVEGYEANGMASPGERIANCARRFGVTERYVAQRLALAALAPDILDALRENRITITAATAYASHPEQAEQLKVFKAHEKKAGTYGKHDPREIKDALKGRIYQIDHKLVRYIGLDACRAAGGEIATDLFFEDDERDVVLNPALVDALATEKGESEAQILGQRAGWLDGTLKSVTAGSWTVPKPPKGYDSKWGNPEEIPAEERAEGIALYVINDDAQLEIDKSYHFRAIAQNSDVGKPKRSQAELDAEYQAQRRQAQLRYRAARLAVPKVAGTPLEGRAYWPIEQRWIEPYQEDGEGNVVVALLIKVPINELEQQMAEAERRYELEQKELAEEAALAEASESNEPDSEDLDPDANDAAPDELENAELESAGA</sequence>
<dbReference type="PANTHER" id="PTHR33375:SF7">
    <property type="entry name" value="CHROMOSOME 2-PARTITIONING PROTEIN PARB-RELATED"/>
    <property type="match status" value="1"/>
</dbReference>
<dbReference type="EMBL" id="MT144700">
    <property type="protein sequence ID" value="QJH97759.1"/>
    <property type="molecule type" value="Genomic_DNA"/>
</dbReference>
<dbReference type="Gene3D" id="1.10.10.2830">
    <property type="match status" value="1"/>
</dbReference>
<feature type="domain" description="ParB-like N-terminal" evidence="2">
    <location>
        <begin position="3"/>
        <end position="99"/>
    </location>
</feature>
<organism evidence="3">
    <name type="scientific">viral metagenome</name>
    <dbReference type="NCBI Taxonomy" id="1070528"/>
    <lineage>
        <taxon>unclassified sequences</taxon>
        <taxon>metagenomes</taxon>
        <taxon>organismal metagenomes</taxon>
    </lineage>
</organism>
<dbReference type="SMART" id="SM00470">
    <property type="entry name" value="ParB"/>
    <property type="match status" value="1"/>
</dbReference>
<dbReference type="PANTHER" id="PTHR33375">
    <property type="entry name" value="CHROMOSOME-PARTITIONING PROTEIN PARB-RELATED"/>
    <property type="match status" value="1"/>
</dbReference>
<dbReference type="AlphaFoldDB" id="A0A6M3XIX9"/>